<organism evidence="4 5">
    <name type="scientific">Roseospira marina</name>
    <dbReference type="NCBI Taxonomy" id="140057"/>
    <lineage>
        <taxon>Bacteria</taxon>
        <taxon>Pseudomonadati</taxon>
        <taxon>Pseudomonadota</taxon>
        <taxon>Alphaproteobacteria</taxon>
        <taxon>Rhodospirillales</taxon>
        <taxon>Rhodospirillaceae</taxon>
        <taxon>Roseospira</taxon>
    </lineage>
</organism>
<evidence type="ECO:0000259" key="2">
    <source>
        <dbReference type="Pfam" id="PF16221"/>
    </source>
</evidence>
<keyword evidence="5" id="KW-1185">Reference proteome</keyword>
<evidence type="ECO:0000313" key="5">
    <source>
        <dbReference type="Proteomes" id="UP000324065"/>
    </source>
</evidence>
<dbReference type="InterPro" id="IPR032610">
    <property type="entry name" value="DUF2172"/>
</dbReference>
<dbReference type="OrthoDB" id="9765654at2"/>
<proteinExistence type="predicted"/>
<dbReference type="Gene3D" id="3.50.30.90">
    <property type="match status" value="1"/>
</dbReference>
<dbReference type="EMBL" id="VWPJ01000010">
    <property type="protein sequence ID" value="KAA5605338.1"/>
    <property type="molecule type" value="Genomic_DNA"/>
</dbReference>
<dbReference type="PIRSF" id="PIRSF015244">
    <property type="entry name" value="UCP015244"/>
    <property type="match status" value="1"/>
</dbReference>
<dbReference type="AlphaFoldDB" id="A0A5M6ICI3"/>
<feature type="domain" description="DUF2172" evidence="1">
    <location>
        <begin position="53"/>
        <end position="144"/>
    </location>
</feature>
<dbReference type="Pfam" id="PF09940">
    <property type="entry name" value="DUF2172"/>
    <property type="match status" value="1"/>
</dbReference>
<reference evidence="4 5" key="1">
    <citation type="submission" date="2019-09" db="EMBL/GenBank/DDBJ databases">
        <title>Genome sequence of Roseospira marina, one of the more divergent members of the non-sulfur purple photosynthetic bacterial family, the Rhodospirillaceae.</title>
        <authorList>
            <person name="Meyer T."/>
            <person name="Kyndt J."/>
        </authorList>
    </citation>
    <scope>NUCLEOTIDE SEQUENCE [LARGE SCALE GENOMIC DNA]</scope>
    <source>
        <strain evidence="4 5">DSM 15113</strain>
    </source>
</reference>
<dbReference type="InterPro" id="IPR032589">
    <property type="entry name" value="DUF4910"/>
</dbReference>
<name>A0A5M6ICI3_9PROT</name>
<comment type="caution">
    <text evidence="4">The sequence shown here is derived from an EMBL/GenBank/DDBJ whole genome shotgun (WGS) entry which is preliminary data.</text>
</comment>
<feature type="domain" description="DUF4910" evidence="3">
    <location>
        <begin position="2"/>
        <end position="341"/>
    </location>
</feature>
<dbReference type="Proteomes" id="UP000324065">
    <property type="component" value="Unassembled WGS sequence"/>
</dbReference>
<dbReference type="Gene3D" id="1.10.10.10">
    <property type="entry name" value="Winged helix-like DNA-binding domain superfamily/Winged helix DNA-binding domain"/>
    <property type="match status" value="1"/>
</dbReference>
<protein>
    <submittedName>
        <fullName evidence="4">DUF4910 domain-containing protein</fullName>
    </submittedName>
</protein>
<dbReference type="Pfam" id="PF16221">
    <property type="entry name" value="HTH_47"/>
    <property type="match status" value="1"/>
</dbReference>
<dbReference type="InterPro" id="IPR032622">
    <property type="entry name" value="UCP01524_HTH"/>
</dbReference>
<evidence type="ECO:0000259" key="1">
    <source>
        <dbReference type="Pfam" id="PF09940"/>
    </source>
</evidence>
<feature type="domain" description="UCP01524 winged helix-turn-helix" evidence="2">
    <location>
        <begin position="345"/>
        <end position="416"/>
    </location>
</feature>
<evidence type="ECO:0000313" key="4">
    <source>
        <dbReference type="EMBL" id="KAA5605338.1"/>
    </source>
</evidence>
<dbReference type="Pfam" id="PF16254">
    <property type="entry name" value="DUF4910"/>
    <property type="match status" value="1"/>
</dbReference>
<evidence type="ECO:0000259" key="3">
    <source>
        <dbReference type="Pfam" id="PF16254"/>
    </source>
</evidence>
<sequence length="425" mass="47872">MHGWARDLYPIRRSLTGPGVRQTLHYLQGLIPDLTLHEVPTGTQAFDWTVPDEWAVTEAYIEDQAGRRIVDYADHTLHLLGYSEPVDAWMSREDLDAHLHSLPDQPDWIPYVTSYYKRRWGFCLTHRQREALPDGDYHVVIRSTLAPGSLTYGEVILPGREADEILLSTYICHPSMANNELSGPVVTTALVRWLAAQPDRRWTYRIVFLPETIGSIVYLSRHLEAMKARTLAGFVVTCVGDERDHSMMASRLGDTLADRVGRHVLDHTVERYTPYSFLERGSDERQYCSPGVDLPVVSLMRSRYGAYPEYHTSADDLSLVTPDGLAGGFAVLRDALALLERYGYYRVTTPCEPQLGKRGLYPTLSTKESGAQVRTMMNVIAYCDGRHDLIALAERCEVYAGDILSILDTLVSNGLCEWHKTPVAG</sequence>
<gene>
    <name evidence="4" type="ORF">F1188_11540</name>
</gene>
<dbReference type="InterPro" id="IPR036388">
    <property type="entry name" value="WH-like_DNA-bd_sf"/>
</dbReference>
<dbReference type="Gene3D" id="3.40.630.10">
    <property type="entry name" value="Zn peptidases"/>
    <property type="match status" value="1"/>
</dbReference>
<dbReference type="InterPro" id="IPR012353">
    <property type="entry name" value="UCP015244"/>
</dbReference>
<accession>A0A5M6ICI3</accession>
<dbReference type="SUPFAM" id="SSF53187">
    <property type="entry name" value="Zn-dependent exopeptidases"/>
    <property type="match status" value="1"/>
</dbReference>